<name>A0ABD4VL48_STRSA</name>
<comment type="caution">
    <text evidence="2">The sequence shown here is derived from an EMBL/GenBank/DDBJ whole genome shotgun (WGS) entry which is preliminary data.</text>
</comment>
<proteinExistence type="predicted"/>
<dbReference type="AlphaFoldDB" id="A0ABD4VL48"/>
<protein>
    <submittedName>
        <fullName evidence="2">Uncharacterized protein</fullName>
    </submittedName>
</protein>
<gene>
    <name evidence="2" type="ORF">MK406_08895</name>
</gene>
<dbReference type="EMBL" id="JAKUVJ010000007">
    <property type="protein sequence ID" value="MCY7035187.1"/>
    <property type="molecule type" value="Genomic_DNA"/>
</dbReference>
<keyword evidence="1" id="KW-0472">Membrane</keyword>
<sequence length="50" mass="5918">MDFVIIFIVLMLAIFAFVGWIVYWAISYSAKKNKGYQAFAFEHDYQFDKA</sequence>
<evidence type="ECO:0000313" key="3">
    <source>
        <dbReference type="Proteomes" id="UP001208557"/>
    </source>
</evidence>
<organism evidence="2 3">
    <name type="scientific">Streptococcus sanguinis</name>
    <dbReference type="NCBI Taxonomy" id="1305"/>
    <lineage>
        <taxon>Bacteria</taxon>
        <taxon>Bacillati</taxon>
        <taxon>Bacillota</taxon>
        <taxon>Bacilli</taxon>
        <taxon>Lactobacillales</taxon>
        <taxon>Streptococcaceae</taxon>
        <taxon>Streptococcus</taxon>
    </lineage>
</organism>
<keyword evidence="1" id="KW-0812">Transmembrane</keyword>
<dbReference type="Proteomes" id="UP001208557">
    <property type="component" value="Unassembled WGS sequence"/>
</dbReference>
<keyword evidence="1" id="KW-1133">Transmembrane helix</keyword>
<feature type="transmembrane region" description="Helical" evidence="1">
    <location>
        <begin position="6"/>
        <end position="26"/>
    </location>
</feature>
<evidence type="ECO:0000313" key="2">
    <source>
        <dbReference type="EMBL" id="MCY7035187.1"/>
    </source>
</evidence>
<reference evidence="2 3" key="1">
    <citation type="journal article" date="2022" name="Med Res Arch">
        <title>Genomic identification of streptococcal strains and relation to clinical characteristics. A substudy to The Partial Oral Treatment of Endocarditis (POET) Trial.</title>
        <authorList>
            <person name="Christensen J."/>
            <person name="Jensen C."/>
            <person name="Dargis R."/>
            <person name="Nielsen X."/>
            <person name="Pries- Heje M."/>
            <person name="Wiingaard C."/>
            <person name="Ihlemann N."/>
            <person name="Gill S."/>
            <person name="Bruun N."/>
            <person name="Elming H."/>
            <person name="Povlsen J."/>
            <person name="Madsen T."/>
            <person name="Jensen K."/>
            <person name="Fuursted K."/>
            <person name="Ostergaard L."/>
            <person name="Christiansen U."/>
            <person name="Rosenvinge F."/>
            <person name="Helweg-Larsen J."/>
            <person name="Fosbol E."/>
            <person name="Kober L."/>
            <person name="Torp-Pedersen C."/>
            <person name="Tonder N."/>
            <person name="Moser C."/>
            <person name="Iversen K."/>
            <person name="Bundgaard H."/>
        </authorList>
    </citation>
    <scope>NUCLEOTIDE SEQUENCE [LARGE SCALE GENOMIC DNA]</scope>
    <source>
        <strain evidence="2 3">A12055600</strain>
    </source>
</reference>
<evidence type="ECO:0000256" key="1">
    <source>
        <dbReference type="SAM" id="Phobius"/>
    </source>
</evidence>
<accession>A0ABD4VL48</accession>